<dbReference type="Pfam" id="PF02685">
    <property type="entry name" value="Glucokinase"/>
    <property type="match status" value="1"/>
</dbReference>
<keyword evidence="2 7" id="KW-0808">Transferase</keyword>
<evidence type="ECO:0000256" key="1">
    <source>
        <dbReference type="ARBA" id="ARBA00022490"/>
    </source>
</evidence>
<dbReference type="RefSeq" id="WP_087504727.1">
    <property type="nucleotide sequence ID" value="NZ_BMDX01000003.1"/>
</dbReference>
<dbReference type="EMBL" id="BMDX01000003">
    <property type="protein sequence ID" value="GGA70290.1"/>
    <property type="molecule type" value="Genomic_DNA"/>
</dbReference>
<keyword evidence="4 7" id="KW-0418">Kinase</keyword>
<dbReference type="SUPFAM" id="SSF53067">
    <property type="entry name" value="Actin-like ATPase domain"/>
    <property type="match status" value="1"/>
</dbReference>
<evidence type="ECO:0000256" key="6">
    <source>
        <dbReference type="ARBA" id="ARBA00023152"/>
    </source>
</evidence>
<dbReference type="GO" id="GO:0006096">
    <property type="term" value="P:glycolytic process"/>
    <property type="evidence" value="ECO:0007669"/>
    <property type="project" value="UniProtKB-UniRule"/>
</dbReference>
<dbReference type="Gene3D" id="3.40.367.20">
    <property type="match status" value="1"/>
</dbReference>
<sequence length="320" mass="35227">MTQQLGLIADVGGTNIRLALVDEQGVEYTELRKYLCAQYPTITDVIRHYLEEVNASVRHACIAIACPTNSDWIDMTNNSWAFSRREVQEELGLDALYIINDYTAISMSLPFLKDDQMVQVGPGMIEPAAPKAVLGPGTGLGVAHLVSVEGHWHSLPGEGGHVDFAPIDDVDNYIWKYLNKRYPHVSYEQLLSGLGLIQIYEALCEMRGVTVIERTPADITTLGVAGECELCQAAVEQFCKVLGSHAGNLAMNLGAFGGVYVAGGIVPRFTDFVERSEFRARFEAKGRFTDYVRRVPTFLITEEQPGLLGAAAYLMQEGFN</sequence>
<name>A0A8J2XLK7_9GAMM</name>
<gene>
    <name evidence="7 9" type="primary">glk</name>
    <name evidence="9" type="ORF">GCM10011369_09990</name>
</gene>
<dbReference type="Gene3D" id="3.30.420.40">
    <property type="match status" value="1"/>
</dbReference>
<organism evidence="9 10">
    <name type="scientific">Neiella marina</name>
    <dbReference type="NCBI Taxonomy" id="508461"/>
    <lineage>
        <taxon>Bacteria</taxon>
        <taxon>Pseudomonadati</taxon>
        <taxon>Pseudomonadota</taxon>
        <taxon>Gammaproteobacteria</taxon>
        <taxon>Alteromonadales</taxon>
        <taxon>Echinimonadaceae</taxon>
        <taxon>Neiella</taxon>
    </lineage>
</organism>
<dbReference type="NCBIfam" id="NF001416">
    <property type="entry name" value="PRK00292.1-3"/>
    <property type="match status" value="1"/>
</dbReference>
<dbReference type="AlphaFoldDB" id="A0A8J2XLK7"/>
<dbReference type="GO" id="GO:0005829">
    <property type="term" value="C:cytosol"/>
    <property type="evidence" value="ECO:0007669"/>
    <property type="project" value="TreeGrafter"/>
</dbReference>
<reference evidence="10" key="1">
    <citation type="journal article" date="2019" name="Int. J. Syst. Evol. Microbiol.">
        <title>The Global Catalogue of Microorganisms (GCM) 10K type strain sequencing project: providing services to taxonomists for standard genome sequencing and annotation.</title>
        <authorList>
            <consortium name="The Broad Institute Genomics Platform"/>
            <consortium name="The Broad Institute Genome Sequencing Center for Infectious Disease"/>
            <person name="Wu L."/>
            <person name="Ma J."/>
        </authorList>
    </citation>
    <scope>NUCLEOTIDE SEQUENCE [LARGE SCALE GENOMIC DNA]</scope>
    <source>
        <strain evidence="10">CGMCC 1.10130</strain>
    </source>
</reference>
<dbReference type="HAMAP" id="MF_00524">
    <property type="entry name" value="Glucokinase"/>
    <property type="match status" value="1"/>
</dbReference>
<dbReference type="PANTHER" id="PTHR47690">
    <property type="entry name" value="GLUCOKINASE"/>
    <property type="match status" value="1"/>
</dbReference>
<evidence type="ECO:0000256" key="7">
    <source>
        <dbReference type="HAMAP-Rule" id="MF_00524"/>
    </source>
</evidence>
<dbReference type="Proteomes" id="UP000619743">
    <property type="component" value="Unassembled WGS sequence"/>
</dbReference>
<comment type="subcellular location">
    <subcellularLocation>
        <location evidence="7">Cytoplasm</location>
    </subcellularLocation>
</comment>
<dbReference type="GO" id="GO:0004340">
    <property type="term" value="F:glucokinase activity"/>
    <property type="evidence" value="ECO:0007669"/>
    <property type="project" value="UniProtKB-UniRule"/>
</dbReference>
<dbReference type="InterPro" id="IPR043129">
    <property type="entry name" value="ATPase_NBD"/>
</dbReference>
<keyword evidence="1 7" id="KW-0963">Cytoplasm</keyword>
<protein>
    <recommendedName>
        <fullName evidence="7">Glucokinase</fullName>
        <ecNumber evidence="7">2.7.1.2</ecNumber>
    </recommendedName>
    <alternativeName>
        <fullName evidence="7">Glucose kinase</fullName>
    </alternativeName>
</protein>
<proteinExistence type="inferred from homology"/>
<dbReference type="NCBIfam" id="NF009073">
    <property type="entry name" value="PRK12408.1"/>
    <property type="match status" value="1"/>
</dbReference>
<dbReference type="EC" id="2.7.1.2" evidence="7"/>
<dbReference type="OrthoDB" id="9800595at2"/>
<dbReference type="PANTHER" id="PTHR47690:SF1">
    <property type="entry name" value="GLUCOKINASE"/>
    <property type="match status" value="1"/>
</dbReference>
<keyword evidence="5 7" id="KW-0067">ATP-binding</keyword>
<dbReference type="GO" id="GO:0005536">
    <property type="term" value="F:D-glucose binding"/>
    <property type="evidence" value="ECO:0007669"/>
    <property type="project" value="InterPro"/>
</dbReference>
<comment type="similarity">
    <text evidence="7 8">Belongs to the bacterial glucokinase family.</text>
</comment>
<evidence type="ECO:0000256" key="8">
    <source>
        <dbReference type="RuleBase" id="RU004046"/>
    </source>
</evidence>
<dbReference type="InterPro" id="IPR003836">
    <property type="entry name" value="Glucokinase"/>
</dbReference>
<keyword evidence="10" id="KW-1185">Reference proteome</keyword>
<feature type="binding site" evidence="7">
    <location>
        <begin position="9"/>
        <end position="14"/>
    </location>
    <ligand>
        <name>ATP</name>
        <dbReference type="ChEBI" id="CHEBI:30616"/>
    </ligand>
</feature>
<evidence type="ECO:0000256" key="3">
    <source>
        <dbReference type="ARBA" id="ARBA00022741"/>
    </source>
</evidence>
<accession>A0A8J2XLK7</accession>
<dbReference type="InterPro" id="IPR050201">
    <property type="entry name" value="Bacterial_glucokinase"/>
</dbReference>
<dbReference type="FunFam" id="3.40.367.20:FF:000002">
    <property type="entry name" value="Glucokinase"/>
    <property type="match status" value="1"/>
</dbReference>
<evidence type="ECO:0000256" key="4">
    <source>
        <dbReference type="ARBA" id="ARBA00022777"/>
    </source>
</evidence>
<dbReference type="GO" id="GO:0005524">
    <property type="term" value="F:ATP binding"/>
    <property type="evidence" value="ECO:0007669"/>
    <property type="project" value="UniProtKB-UniRule"/>
</dbReference>
<dbReference type="NCBIfam" id="TIGR00749">
    <property type="entry name" value="glk"/>
    <property type="match status" value="1"/>
</dbReference>
<evidence type="ECO:0000313" key="9">
    <source>
        <dbReference type="EMBL" id="GGA70290.1"/>
    </source>
</evidence>
<comment type="caution">
    <text evidence="9">The sequence shown here is derived from an EMBL/GenBank/DDBJ whole genome shotgun (WGS) entry which is preliminary data.</text>
</comment>
<evidence type="ECO:0000256" key="5">
    <source>
        <dbReference type="ARBA" id="ARBA00022840"/>
    </source>
</evidence>
<dbReference type="CDD" id="cd24008">
    <property type="entry name" value="ASKHA_NBD_GLK"/>
    <property type="match status" value="1"/>
</dbReference>
<keyword evidence="3 7" id="KW-0547">Nucleotide-binding</keyword>
<evidence type="ECO:0000256" key="2">
    <source>
        <dbReference type="ARBA" id="ARBA00022679"/>
    </source>
</evidence>
<comment type="catalytic activity">
    <reaction evidence="7">
        <text>D-glucose + ATP = D-glucose 6-phosphate + ADP + H(+)</text>
        <dbReference type="Rhea" id="RHEA:17825"/>
        <dbReference type="ChEBI" id="CHEBI:4167"/>
        <dbReference type="ChEBI" id="CHEBI:15378"/>
        <dbReference type="ChEBI" id="CHEBI:30616"/>
        <dbReference type="ChEBI" id="CHEBI:61548"/>
        <dbReference type="ChEBI" id="CHEBI:456216"/>
        <dbReference type="EC" id="2.7.1.2"/>
    </reaction>
</comment>
<keyword evidence="6 7" id="KW-0324">Glycolysis</keyword>
<evidence type="ECO:0000313" key="10">
    <source>
        <dbReference type="Proteomes" id="UP000619743"/>
    </source>
</evidence>